<evidence type="ECO:0000256" key="6">
    <source>
        <dbReference type="ARBA" id="ARBA00022748"/>
    </source>
</evidence>
<proteinExistence type="inferred from homology"/>
<dbReference type="STRING" id="1902579.BHV28_11730"/>
<evidence type="ECO:0000256" key="1">
    <source>
        <dbReference type="ARBA" id="ARBA00002442"/>
    </source>
</evidence>
<dbReference type="EMBL" id="CP017315">
    <property type="protein sequence ID" value="AQS41859.1"/>
    <property type="molecule type" value="Genomic_DNA"/>
</dbReference>
<comment type="function">
    <text evidence="1 9">Required for the export of heme to the periplasm for the biogenesis of c-type cytochromes.</text>
</comment>
<comment type="subcellular location">
    <subcellularLocation>
        <location evidence="9">Cell inner membrane</location>
    </subcellularLocation>
    <subcellularLocation>
        <location evidence="2">Membrane</location>
        <topology evidence="2">Multi-pass membrane protein</topology>
    </subcellularLocation>
</comment>
<dbReference type="NCBIfam" id="TIGR01191">
    <property type="entry name" value="ccmC"/>
    <property type="match status" value="1"/>
</dbReference>
<feature type="domain" description="Cytochrome c assembly protein" evidence="10">
    <location>
        <begin position="20"/>
        <end position="191"/>
    </location>
</feature>
<dbReference type="GO" id="GO:0020037">
    <property type="term" value="F:heme binding"/>
    <property type="evidence" value="ECO:0007669"/>
    <property type="project" value="InterPro"/>
</dbReference>
<keyword evidence="6 9" id="KW-0201">Cytochrome c-type biogenesis</keyword>
<sequence>MTRNKKPRWRNAILKQAIPARFMRLSACFLAPLSLLALIALVAGLYLASHVQGDYQQGITVTIMFIHVPLAWAAMLCYTLMFPAAIIALAWRQPLADIALKAAAPLGATFTALALVTGSLWGKPTWGTFWSWDGRLVSMLILLLFYLAIIIASRAFENERSSAIVAAIITLVGFINIPIIRFSVEWWHSLHQKSSFTRAGSAIHSSYLAPLGTMALAIALIFALFQLMAMRNEIVRRQIIAAQYKAARQAGKG</sequence>
<evidence type="ECO:0000313" key="12">
    <source>
        <dbReference type="Proteomes" id="UP000188912"/>
    </source>
</evidence>
<evidence type="ECO:0000256" key="5">
    <source>
        <dbReference type="ARBA" id="ARBA00022692"/>
    </source>
</evidence>
<keyword evidence="12" id="KW-1185">Reference proteome</keyword>
<keyword evidence="9" id="KW-0813">Transport</keyword>
<accession>A0A1U9JVG7</accession>
<keyword evidence="7 9" id="KW-1133">Transmembrane helix</keyword>
<dbReference type="PANTHER" id="PTHR30071">
    <property type="entry name" value="HEME EXPORTER PROTEIN C"/>
    <property type="match status" value="1"/>
</dbReference>
<evidence type="ECO:0000256" key="9">
    <source>
        <dbReference type="RuleBase" id="RU364092"/>
    </source>
</evidence>
<evidence type="ECO:0000256" key="4">
    <source>
        <dbReference type="ARBA" id="ARBA00016463"/>
    </source>
</evidence>
<feature type="transmembrane region" description="Helical" evidence="9">
    <location>
        <begin position="103"/>
        <end position="122"/>
    </location>
</feature>
<gene>
    <name evidence="9 11" type="primary">ccmC</name>
    <name evidence="11" type="ORF">BHV28_11730</name>
</gene>
<dbReference type="KEGG" id="thd:BHV28_11730"/>
<feature type="transmembrane region" description="Helical" evidence="9">
    <location>
        <begin position="134"/>
        <end position="152"/>
    </location>
</feature>
<dbReference type="PANTHER" id="PTHR30071:SF1">
    <property type="entry name" value="CYTOCHROME B_B6 PROTEIN-RELATED"/>
    <property type="match status" value="1"/>
</dbReference>
<reference evidence="11 12" key="2">
    <citation type="journal article" date="2016" name="Sci. Rep.">
        <title>The genome of Rhizobiales bacteria in predatory ants reveals urease gene functions but no genes for nitrogen fixation.</title>
        <authorList>
            <person name="Neuvonen M.M."/>
            <person name="Tamarit D."/>
            <person name="Naslund K."/>
            <person name="Liebig J."/>
            <person name="Feldhaar H."/>
            <person name="Moran N.A."/>
            <person name="Guy L."/>
            <person name="Andersson S.G."/>
        </authorList>
    </citation>
    <scope>NUCLEOTIDE SEQUENCE [LARGE SCALE GENOMIC DNA]</scope>
    <source>
        <strain evidence="11 12">Hsal</strain>
    </source>
</reference>
<dbReference type="InterPro" id="IPR002541">
    <property type="entry name" value="Cyt_c_assembly"/>
</dbReference>
<reference evidence="11 12" key="1">
    <citation type="journal article" date="2010" name="Science">
        <title>Genomic comparison of the ants Camponotus floridanus and Harpegnathos saltator.</title>
        <authorList>
            <person name="Bonasio R."/>
            <person name="Zhang G."/>
            <person name="Ye C."/>
            <person name="Mutti N.S."/>
            <person name="Fang X."/>
            <person name="Qin N."/>
            <person name="Donahue G."/>
            <person name="Yang P."/>
            <person name="Li Q."/>
            <person name="Li C."/>
            <person name="Zhang P."/>
            <person name="Huang Z."/>
            <person name="Berger S.L."/>
            <person name="Reinberg D."/>
            <person name="Wang J."/>
            <person name="Liebig J."/>
        </authorList>
    </citation>
    <scope>NUCLEOTIDE SEQUENCE [LARGE SCALE GENOMIC DNA]</scope>
    <source>
        <strain evidence="11 12">Hsal</strain>
    </source>
</reference>
<dbReference type="InterPro" id="IPR045062">
    <property type="entry name" value="Cyt_c_biogenesis_CcsA/CcmC"/>
</dbReference>
<protein>
    <recommendedName>
        <fullName evidence="4 9">Heme exporter protein C</fullName>
    </recommendedName>
    <alternativeName>
        <fullName evidence="9">Cytochrome c-type biogenesis protein</fullName>
    </alternativeName>
</protein>
<keyword evidence="8 9" id="KW-0472">Membrane</keyword>
<keyword evidence="9" id="KW-0997">Cell inner membrane</keyword>
<evidence type="ECO:0000256" key="8">
    <source>
        <dbReference type="ARBA" id="ARBA00023136"/>
    </source>
</evidence>
<dbReference type="Pfam" id="PF01578">
    <property type="entry name" value="Cytochrom_C_asm"/>
    <property type="match status" value="1"/>
</dbReference>
<feature type="transmembrane region" description="Helical" evidence="9">
    <location>
        <begin position="164"/>
        <end position="187"/>
    </location>
</feature>
<dbReference type="Proteomes" id="UP000188912">
    <property type="component" value="Chromosome"/>
</dbReference>
<dbReference type="PRINTS" id="PR01386">
    <property type="entry name" value="CCMCBIOGNSIS"/>
</dbReference>
<evidence type="ECO:0000259" key="10">
    <source>
        <dbReference type="Pfam" id="PF01578"/>
    </source>
</evidence>
<feature type="transmembrane region" description="Helical" evidence="9">
    <location>
        <begin position="69"/>
        <end position="91"/>
    </location>
</feature>
<keyword evidence="5 9" id="KW-0812">Transmembrane</keyword>
<evidence type="ECO:0000256" key="3">
    <source>
        <dbReference type="ARBA" id="ARBA00005840"/>
    </source>
</evidence>
<name>A0A1U9JVG7_9HYPH</name>
<comment type="similarity">
    <text evidence="3 9">Belongs to the CcmC/CycZ/HelC family.</text>
</comment>
<comment type="caution">
    <text evidence="9">Lacks conserved residue(s) required for the propagation of feature annotation.</text>
</comment>
<keyword evidence="9" id="KW-1003">Cell membrane</keyword>
<feature type="transmembrane region" description="Helical" evidence="9">
    <location>
        <begin position="207"/>
        <end position="229"/>
    </location>
</feature>
<evidence type="ECO:0000313" key="11">
    <source>
        <dbReference type="EMBL" id="AQS41859.1"/>
    </source>
</evidence>
<dbReference type="AlphaFoldDB" id="A0A1U9JVG7"/>
<dbReference type="InterPro" id="IPR003557">
    <property type="entry name" value="Cyt_c_biogenesis_CcmC"/>
</dbReference>
<dbReference type="GO" id="GO:0005886">
    <property type="term" value="C:plasma membrane"/>
    <property type="evidence" value="ECO:0007669"/>
    <property type="project" value="UniProtKB-SubCell"/>
</dbReference>
<evidence type="ECO:0000256" key="2">
    <source>
        <dbReference type="ARBA" id="ARBA00004141"/>
    </source>
</evidence>
<evidence type="ECO:0000256" key="7">
    <source>
        <dbReference type="ARBA" id="ARBA00022989"/>
    </source>
</evidence>
<dbReference type="GO" id="GO:0015232">
    <property type="term" value="F:heme transmembrane transporter activity"/>
    <property type="evidence" value="ECO:0007669"/>
    <property type="project" value="InterPro"/>
</dbReference>
<dbReference type="GO" id="GO:0017004">
    <property type="term" value="P:cytochrome complex assembly"/>
    <property type="evidence" value="ECO:0007669"/>
    <property type="project" value="UniProtKB-KW"/>
</dbReference>
<organism evidence="11 12">
    <name type="scientific">Candidatus Tokpelaia hoelldobleri</name>
    <dbReference type="NCBI Taxonomy" id="1902579"/>
    <lineage>
        <taxon>Bacteria</taxon>
        <taxon>Pseudomonadati</taxon>
        <taxon>Pseudomonadota</taxon>
        <taxon>Alphaproteobacteria</taxon>
        <taxon>Hyphomicrobiales</taxon>
        <taxon>Candidatus Tokpelaia</taxon>
    </lineage>
</organism>